<keyword evidence="3" id="KW-1185">Reference proteome</keyword>
<proteinExistence type="predicted"/>
<accession>A0A0V1HHL7</accession>
<dbReference type="AlphaFoldDB" id="A0A0V1HHL7"/>
<feature type="chain" id="PRO_5006879155" evidence="1">
    <location>
        <begin position="22"/>
        <end position="226"/>
    </location>
</feature>
<comment type="caution">
    <text evidence="2">The sequence shown here is derived from an EMBL/GenBank/DDBJ whole genome shotgun (WGS) entry which is preliminary data.</text>
</comment>
<evidence type="ECO:0000256" key="1">
    <source>
        <dbReference type="SAM" id="SignalP"/>
    </source>
</evidence>
<feature type="signal peptide" evidence="1">
    <location>
        <begin position="1"/>
        <end position="21"/>
    </location>
</feature>
<dbReference type="Proteomes" id="UP000055024">
    <property type="component" value="Unassembled WGS sequence"/>
</dbReference>
<protein>
    <submittedName>
        <fullName evidence="2">Uncharacterized protein</fullName>
    </submittedName>
</protein>
<sequence>MEEWNFCLRIVWLFWQPAIHSFISVGLEEGVAPWEVSLSLFLSRVRKLAIPKRVQAVLFPLAAGRQLQAVLFTTLSIAFSTMGTFSRQISLGNVLVTLSTVYSNSELGQAVKMQFPSELVQWLNPRPLVVANGRTWSSNCRACCPANGSRLLYKATMPRCRDYLVTKAGASTILDNQQTSVCCLLPELSIELGPGWACDWQLLKSVDALTTGAFSSLVFHSSDETD</sequence>
<organism evidence="2 3">
    <name type="scientific">Trichinella zimbabwensis</name>
    <dbReference type="NCBI Taxonomy" id="268475"/>
    <lineage>
        <taxon>Eukaryota</taxon>
        <taxon>Metazoa</taxon>
        <taxon>Ecdysozoa</taxon>
        <taxon>Nematoda</taxon>
        <taxon>Enoplea</taxon>
        <taxon>Dorylaimia</taxon>
        <taxon>Trichinellida</taxon>
        <taxon>Trichinellidae</taxon>
        <taxon>Trichinella</taxon>
    </lineage>
</organism>
<evidence type="ECO:0000313" key="3">
    <source>
        <dbReference type="Proteomes" id="UP000055024"/>
    </source>
</evidence>
<keyword evidence="1" id="KW-0732">Signal</keyword>
<dbReference type="OrthoDB" id="5912445at2759"/>
<dbReference type="EMBL" id="JYDP01000065">
    <property type="protein sequence ID" value="KRZ09993.1"/>
    <property type="molecule type" value="Genomic_DNA"/>
</dbReference>
<gene>
    <name evidence="2" type="ORF">T11_6833</name>
</gene>
<name>A0A0V1HHL7_9BILA</name>
<reference evidence="2 3" key="1">
    <citation type="submission" date="2015-01" db="EMBL/GenBank/DDBJ databases">
        <title>Evolution of Trichinella species and genotypes.</title>
        <authorList>
            <person name="Korhonen P.K."/>
            <person name="Edoardo P."/>
            <person name="Giuseppe L.R."/>
            <person name="Gasser R.B."/>
        </authorList>
    </citation>
    <scope>NUCLEOTIDE SEQUENCE [LARGE SCALE GENOMIC DNA]</scope>
    <source>
        <strain evidence="2">ISS1029</strain>
    </source>
</reference>
<evidence type="ECO:0000313" key="2">
    <source>
        <dbReference type="EMBL" id="KRZ09993.1"/>
    </source>
</evidence>